<proteinExistence type="predicted"/>
<dbReference type="RefSeq" id="WP_169397716.1">
    <property type="nucleotide sequence ID" value="NZ_BAAAJH010000008.1"/>
</dbReference>
<reference evidence="1 2" key="1">
    <citation type="submission" date="2020-04" db="EMBL/GenBank/DDBJ databases">
        <authorList>
            <person name="Klaysubun C."/>
            <person name="Duangmal K."/>
            <person name="Lipun K."/>
        </authorList>
    </citation>
    <scope>NUCLEOTIDE SEQUENCE [LARGE SCALE GENOMIC DNA]</scope>
    <source>
        <strain evidence="1 2">JCM 11839</strain>
    </source>
</reference>
<dbReference type="EMBL" id="JAAXKY010000074">
    <property type="protein sequence ID" value="NMH79653.1"/>
    <property type="molecule type" value="Genomic_DNA"/>
</dbReference>
<keyword evidence="2" id="KW-1185">Reference proteome</keyword>
<accession>A0ABX1RGY9</accession>
<evidence type="ECO:0000313" key="1">
    <source>
        <dbReference type="EMBL" id="NMH79653.1"/>
    </source>
</evidence>
<protein>
    <submittedName>
        <fullName evidence="1">Uncharacterized protein</fullName>
    </submittedName>
</protein>
<name>A0ABX1RGY9_9PSEU</name>
<sequence>MITMMLPISGIYGARVRVESGIATVGSPRHAHVWQKRPAGTALGAFVIKGVSVTDNSTGVSEVECRPT</sequence>
<evidence type="ECO:0000313" key="2">
    <source>
        <dbReference type="Proteomes" id="UP001296706"/>
    </source>
</evidence>
<dbReference type="Proteomes" id="UP001296706">
    <property type="component" value="Unassembled WGS sequence"/>
</dbReference>
<organism evidence="1 2">
    <name type="scientific">Pseudonocardia xinjiangensis</name>
    <dbReference type="NCBI Taxonomy" id="75289"/>
    <lineage>
        <taxon>Bacteria</taxon>
        <taxon>Bacillati</taxon>
        <taxon>Actinomycetota</taxon>
        <taxon>Actinomycetes</taxon>
        <taxon>Pseudonocardiales</taxon>
        <taxon>Pseudonocardiaceae</taxon>
        <taxon>Pseudonocardia</taxon>
    </lineage>
</organism>
<gene>
    <name evidence="1" type="ORF">HF577_21475</name>
</gene>
<comment type="caution">
    <text evidence="1">The sequence shown here is derived from an EMBL/GenBank/DDBJ whole genome shotgun (WGS) entry which is preliminary data.</text>
</comment>